<accession>A0A2A8BST5</accession>
<name>A0A2A8BST5_9BACI</name>
<dbReference type="Proteomes" id="UP000220621">
    <property type="component" value="Unassembled WGS sequence"/>
</dbReference>
<gene>
    <name evidence="1" type="ORF">CN611_07315</name>
</gene>
<sequence>MSNYIWFSSEVAQQTFSIHAAILLERFHQRSHEEGNKLIIEYKDNVLPGVPEYMDNRIHFKNTVEKLQEFGYGVFTKGAGSHRKPTFTLTSDRIKPDNNIHSDYLTNKGVKKNYLHNLLVDLYPDSIELHEAALVRVLITESQDVISEQGIRKALKALVSEGYLTFDKGNSKGLVYKDMVGFKVFKKVKGKKVNE</sequence>
<comment type="caution">
    <text evidence="1">The sequence shown here is derived from an EMBL/GenBank/DDBJ whole genome shotgun (WGS) entry which is preliminary data.</text>
</comment>
<evidence type="ECO:0000313" key="1">
    <source>
        <dbReference type="EMBL" id="PEM57614.1"/>
    </source>
</evidence>
<protein>
    <submittedName>
        <fullName evidence="1">Uncharacterized protein</fullName>
    </submittedName>
</protein>
<reference evidence="1 2" key="1">
    <citation type="submission" date="2017-09" db="EMBL/GenBank/DDBJ databases">
        <title>Large-scale bioinformatics analysis of Bacillus genomes uncovers conserved roles of natural products in bacterial physiology.</title>
        <authorList>
            <consortium name="Agbiome Team Llc"/>
            <person name="Bleich R.M."/>
            <person name="Grubbs K.J."/>
            <person name="Santa Maria K.C."/>
            <person name="Allen S.E."/>
            <person name="Farag S."/>
            <person name="Shank E.A."/>
            <person name="Bowers A."/>
        </authorList>
    </citation>
    <scope>NUCLEOTIDE SEQUENCE [LARGE SCALE GENOMIC DNA]</scope>
    <source>
        <strain evidence="1 2">AFS010764</strain>
    </source>
</reference>
<dbReference type="EMBL" id="NUDL01000020">
    <property type="protein sequence ID" value="PEM57614.1"/>
    <property type="molecule type" value="Genomic_DNA"/>
</dbReference>
<dbReference type="RefSeq" id="WP_098102061.1">
    <property type="nucleotide sequence ID" value="NZ_NUDL01000020.1"/>
</dbReference>
<dbReference type="AlphaFoldDB" id="A0A2A8BST5"/>
<evidence type="ECO:0000313" key="2">
    <source>
        <dbReference type="Proteomes" id="UP000220621"/>
    </source>
</evidence>
<organism evidence="1 2">
    <name type="scientific">Bacillus wiedmannii</name>
    <dbReference type="NCBI Taxonomy" id="1890302"/>
    <lineage>
        <taxon>Bacteria</taxon>
        <taxon>Bacillati</taxon>
        <taxon>Bacillota</taxon>
        <taxon>Bacilli</taxon>
        <taxon>Bacillales</taxon>
        <taxon>Bacillaceae</taxon>
        <taxon>Bacillus</taxon>
        <taxon>Bacillus cereus group</taxon>
    </lineage>
</organism>
<proteinExistence type="predicted"/>